<organism evidence="5 6">
    <name type="scientific">Phlebotomus papatasi</name>
    <name type="common">Sandfly</name>
    <dbReference type="NCBI Taxonomy" id="29031"/>
    <lineage>
        <taxon>Eukaryota</taxon>
        <taxon>Metazoa</taxon>
        <taxon>Ecdysozoa</taxon>
        <taxon>Arthropoda</taxon>
        <taxon>Hexapoda</taxon>
        <taxon>Insecta</taxon>
        <taxon>Pterygota</taxon>
        <taxon>Neoptera</taxon>
        <taxon>Endopterygota</taxon>
        <taxon>Diptera</taxon>
        <taxon>Nematocera</taxon>
        <taxon>Psychodoidea</taxon>
        <taxon>Psychodidae</taxon>
        <taxon>Phlebotomus</taxon>
        <taxon>Phlebotomus</taxon>
    </lineage>
</organism>
<dbReference type="EnsemblMetazoa" id="PPAI002833-RA">
    <property type="protein sequence ID" value="PPAI002833-PA"/>
    <property type="gene ID" value="PPAI002833"/>
</dbReference>
<evidence type="ECO:0000313" key="5">
    <source>
        <dbReference type="EnsemblMetazoa" id="PPAI002833-PA"/>
    </source>
</evidence>
<evidence type="ECO:0000256" key="1">
    <source>
        <dbReference type="ARBA" id="ARBA00022614"/>
    </source>
</evidence>
<dbReference type="InterPro" id="IPR050216">
    <property type="entry name" value="LRR_domain-containing"/>
</dbReference>
<dbReference type="GeneID" id="129800430"/>
<name>A0A1B0D5S6_PHLPP</name>
<dbReference type="EMBL" id="AJVK01025572">
    <property type="status" value="NOT_ANNOTATED_CDS"/>
    <property type="molecule type" value="Genomic_DNA"/>
</dbReference>
<dbReference type="PANTHER" id="PTHR48051">
    <property type="match status" value="1"/>
</dbReference>
<dbReference type="PANTHER" id="PTHR48051:SF1">
    <property type="entry name" value="RAS SUPPRESSOR PROTEIN 1"/>
    <property type="match status" value="1"/>
</dbReference>
<dbReference type="Pfam" id="PF25344">
    <property type="entry name" value="PH_LRR1"/>
    <property type="match status" value="1"/>
</dbReference>
<keyword evidence="6" id="KW-1185">Reference proteome</keyword>
<dbReference type="RefSeq" id="XP_055700764.1">
    <property type="nucleotide sequence ID" value="XM_055844789.1"/>
</dbReference>
<dbReference type="EMBL" id="AJVK01025573">
    <property type="status" value="NOT_ANNOTATED_CDS"/>
    <property type="molecule type" value="Genomic_DNA"/>
</dbReference>
<feature type="domain" description="PIF1/LRR1 pleckstrin homology" evidence="4">
    <location>
        <begin position="1"/>
        <end position="117"/>
    </location>
</feature>
<dbReference type="Pfam" id="PF00560">
    <property type="entry name" value="LRR_1"/>
    <property type="match status" value="2"/>
</dbReference>
<dbReference type="InterPro" id="IPR032675">
    <property type="entry name" value="LRR_dom_sf"/>
</dbReference>
<keyword evidence="1" id="KW-0433">Leucine-rich repeat</keyword>
<dbReference type="VEuPathDB" id="VectorBase:PPAI002833"/>
<sequence length="422" mass="47911">MKILCDVVVHNRQHPSSSYKSAKSTLALGFHPPGGKSDAKLFVILFTARSKTGTRYQLTDNLKQVFSRFVEEGKFTLSLISPEVDLQIRSKDVIVLKNFLRSLNVALKGDIQDREKLRLSSLSVTPLTTKSHPATKLSIAKRSDYPIKGFPKTLTHLEIIGLERSRMDSQILYLKHLTHLNLSDNSITEIPKPFGELHLIDVNLSGNVLGSEIKGCDWKWLEGMGVTKSLVTLDLSNNYLKSFPLNLTKLQKLNDLNLDFNSIRRIPFAIRNLRTLKSLSMERNELESLPNTLEMLSFDHINISQNDFPHHTDDIPQHEFSFQPRICLFEIAARVVVRQSIPYAHPSSHPTLQWHTVPWIVADLLDGTPVCSCGNPCFDAKIYEKCSAVQLRYKCITSNADRNILADCVFCSRRCFEKRILN</sequence>
<dbReference type="SMART" id="SM00369">
    <property type="entry name" value="LRR_TYP"/>
    <property type="match status" value="4"/>
</dbReference>
<dbReference type="VEuPathDB" id="VectorBase:PPAPM1_008724"/>
<dbReference type="PROSITE" id="PS51450">
    <property type="entry name" value="LRR"/>
    <property type="match status" value="2"/>
</dbReference>
<dbReference type="GO" id="GO:0005737">
    <property type="term" value="C:cytoplasm"/>
    <property type="evidence" value="ECO:0007669"/>
    <property type="project" value="TreeGrafter"/>
</dbReference>
<dbReference type="KEGG" id="ppap:129800430"/>
<accession>A0A1B0D5S6</accession>
<dbReference type="SUPFAM" id="SSF52058">
    <property type="entry name" value="L domain-like"/>
    <property type="match status" value="1"/>
</dbReference>
<evidence type="ECO:0000256" key="3">
    <source>
        <dbReference type="ARBA" id="ARBA00023242"/>
    </source>
</evidence>
<reference evidence="5" key="1">
    <citation type="submission" date="2022-08" db="UniProtKB">
        <authorList>
            <consortium name="EnsemblMetazoa"/>
        </authorList>
    </citation>
    <scope>IDENTIFICATION</scope>
    <source>
        <strain evidence="5">Israel</strain>
    </source>
</reference>
<evidence type="ECO:0000313" key="6">
    <source>
        <dbReference type="Proteomes" id="UP000092462"/>
    </source>
</evidence>
<protein>
    <recommendedName>
        <fullName evidence="4">PIF1/LRR1 pleckstrin homology domain-containing protein</fullName>
    </recommendedName>
</protein>
<dbReference type="OrthoDB" id="17912at2759"/>
<proteinExistence type="predicted"/>
<dbReference type="InterPro" id="IPR001611">
    <property type="entry name" value="Leu-rich_rpt"/>
</dbReference>
<evidence type="ECO:0000256" key="2">
    <source>
        <dbReference type="ARBA" id="ARBA00022737"/>
    </source>
</evidence>
<dbReference type="Proteomes" id="UP000092462">
    <property type="component" value="Unassembled WGS sequence"/>
</dbReference>
<dbReference type="InterPro" id="IPR003591">
    <property type="entry name" value="Leu-rich_rpt_typical-subtyp"/>
</dbReference>
<keyword evidence="2" id="KW-0677">Repeat</keyword>
<keyword evidence="3" id="KW-0539">Nucleus</keyword>
<dbReference type="InterPro" id="IPR057437">
    <property type="entry name" value="PIF1/LRR1_PH"/>
</dbReference>
<dbReference type="AlphaFoldDB" id="A0A1B0D5S6"/>
<dbReference type="Gene3D" id="3.80.10.10">
    <property type="entry name" value="Ribonuclease Inhibitor"/>
    <property type="match status" value="1"/>
</dbReference>
<dbReference type="CTD" id="34449"/>
<evidence type="ECO:0000259" key="4">
    <source>
        <dbReference type="Pfam" id="PF25344"/>
    </source>
</evidence>